<dbReference type="EMBL" id="CASHTH010001092">
    <property type="protein sequence ID" value="CAI8011256.1"/>
    <property type="molecule type" value="Genomic_DNA"/>
</dbReference>
<protein>
    <submittedName>
        <fullName evidence="1">Uncharacterized protein</fullName>
    </submittedName>
</protein>
<dbReference type="AlphaFoldDB" id="A0AA35RJ64"/>
<feature type="non-terminal residue" evidence="1">
    <location>
        <position position="99"/>
    </location>
</feature>
<evidence type="ECO:0000313" key="2">
    <source>
        <dbReference type="Proteomes" id="UP001174909"/>
    </source>
</evidence>
<evidence type="ECO:0000313" key="1">
    <source>
        <dbReference type="EMBL" id="CAI8011256.1"/>
    </source>
</evidence>
<keyword evidence="2" id="KW-1185">Reference proteome</keyword>
<organism evidence="1 2">
    <name type="scientific">Geodia barretti</name>
    <name type="common">Barrett's horny sponge</name>
    <dbReference type="NCBI Taxonomy" id="519541"/>
    <lineage>
        <taxon>Eukaryota</taxon>
        <taxon>Metazoa</taxon>
        <taxon>Porifera</taxon>
        <taxon>Demospongiae</taxon>
        <taxon>Heteroscleromorpha</taxon>
        <taxon>Tetractinellida</taxon>
        <taxon>Astrophorina</taxon>
        <taxon>Geodiidae</taxon>
        <taxon>Geodia</taxon>
    </lineage>
</organism>
<reference evidence="1" key="1">
    <citation type="submission" date="2023-03" db="EMBL/GenBank/DDBJ databases">
        <authorList>
            <person name="Steffen K."/>
            <person name="Cardenas P."/>
        </authorList>
    </citation>
    <scope>NUCLEOTIDE SEQUENCE</scope>
</reference>
<accession>A0AA35RJ64</accession>
<sequence length="99" mass="11084">MEEVFLKVGKGSTNVFDGYQKSSAPPSTEQQVPLSSGNDCIELIEMTGEDGPIATTTPKYQRNTGVVLWLQQFLAMFLKRYYNSLRYYVAVGTQLILPL</sequence>
<comment type="caution">
    <text evidence="1">The sequence shown here is derived from an EMBL/GenBank/DDBJ whole genome shotgun (WGS) entry which is preliminary data.</text>
</comment>
<gene>
    <name evidence="1" type="ORF">GBAR_LOCUS7288</name>
</gene>
<dbReference type="Proteomes" id="UP001174909">
    <property type="component" value="Unassembled WGS sequence"/>
</dbReference>
<proteinExistence type="predicted"/>
<name>A0AA35RJ64_GEOBA</name>